<dbReference type="PROSITE" id="PS50206">
    <property type="entry name" value="RHODANESE_3"/>
    <property type="match status" value="1"/>
</dbReference>
<name>A0ABY3PQN3_9CYAN</name>
<dbReference type="SMART" id="SM00450">
    <property type="entry name" value="RHOD"/>
    <property type="match status" value="1"/>
</dbReference>
<gene>
    <name evidence="2" type="ORF">ISF26_07525</name>
</gene>
<keyword evidence="3" id="KW-1185">Reference proteome</keyword>
<protein>
    <submittedName>
        <fullName evidence="2">Rhodanese-like domain-containing protein</fullName>
    </submittedName>
</protein>
<dbReference type="InterPro" id="IPR001763">
    <property type="entry name" value="Rhodanese-like_dom"/>
</dbReference>
<proteinExistence type="predicted"/>
<evidence type="ECO:0000313" key="3">
    <source>
        <dbReference type="Proteomes" id="UP001054846"/>
    </source>
</evidence>
<sequence>MAKNKRTSQTPGQIPLSLPPVGPNQVVRLAPQAVLAAGNRVRIVDCRSASERRLMAMAGAVPFDARNFEINNPNKRVPVVCVSWLGGRSLVAAYRLAKQGYTAYDLKGGMAAWKTAGYPTIRAL</sequence>
<dbReference type="SUPFAM" id="SSF52821">
    <property type="entry name" value="Rhodanese/Cell cycle control phosphatase"/>
    <property type="match status" value="1"/>
</dbReference>
<dbReference type="Gene3D" id="3.40.250.10">
    <property type="entry name" value="Rhodanese-like domain"/>
    <property type="match status" value="1"/>
</dbReference>
<dbReference type="Proteomes" id="UP001054846">
    <property type="component" value="Chromosome"/>
</dbReference>
<feature type="domain" description="Rhodanese" evidence="1">
    <location>
        <begin position="37"/>
        <end position="122"/>
    </location>
</feature>
<accession>A0ABY3PQN3</accession>
<dbReference type="InterPro" id="IPR036873">
    <property type="entry name" value="Rhodanese-like_dom_sf"/>
</dbReference>
<dbReference type="CDD" id="cd00158">
    <property type="entry name" value="RHOD"/>
    <property type="match status" value="1"/>
</dbReference>
<dbReference type="EMBL" id="CP063845">
    <property type="protein sequence ID" value="UFP96050.1"/>
    <property type="molecule type" value="Genomic_DNA"/>
</dbReference>
<dbReference type="RefSeq" id="WP_230843294.1">
    <property type="nucleotide sequence ID" value="NZ_CP063845.1"/>
</dbReference>
<organism evidence="2 3">
    <name type="scientific">Gloeobacter morelensis MG652769</name>
    <dbReference type="NCBI Taxonomy" id="2781736"/>
    <lineage>
        <taxon>Bacteria</taxon>
        <taxon>Bacillati</taxon>
        <taxon>Cyanobacteriota</taxon>
        <taxon>Cyanophyceae</taxon>
        <taxon>Gloeobacterales</taxon>
        <taxon>Gloeobacteraceae</taxon>
        <taxon>Gloeobacter</taxon>
        <taxon>Gloeobacter morelensis</taxon>
    </lineage>
</organism>
<evidence type="ECO:0000313" key="2">
    <source>
        <dbReference type="EMBL" id="UFP96050.1"/>
    </source>
</evidence>
<reference evidence="2 3" key="1">
    <citation type="journal article" date="2021" name="Genome Biol. Evol.">
        <title>Complete Genome Sequencing of a Novel Gloeobacter Species from a Waterfall Cave in Mexico.</title>
        <authorList>
            <person name="Saw J.H."/>
            <person name="Cardona T."/>
            <person name="Montejano G."/>
        </authorList>
    </citation>
    <scope>NUCLEOTIDE SEQUENCE [LARGE SCALE GENOMIC DNA]</scope>
    <source>
        <strain evidence="2">MG652769</strain>
    </source>
</reference>
<dbReference type="Pfam" id="PF00581">
    <property type="entry name" value="Rhodanese"/>
    <property type="match status" value="1"/>
</dbReference>
<evidence type="ECO:0000259" key="1">
    <source>
        <dbReference type="PROSITE" id="PS50206"/>
    </source>
</evidence>